<feature type="compositionally biased region" description="Polar residues" evidence="1">
    <location>
        <begin position="159"/>
        <end position="173"/>
    </location>
</feature>
<dbReference type="PANTHER" id="PTHR21860">
    <property type="entry name" value="TRANSCRIPTION INITIATION FACTOR IIIC TFIIIC , POLYPEPTIDE 6-RELATED"/>
    <property type="match status" value="1"/>
</dbReference>
<feature type="domain" description="Transcription factor TFIIIC triple barrel" evidence="2">
    <location>
        <begin position="222"/>
        <end position="318"/>
    </location>
</feature>
<feature type="compositionally biased region" description="Basic and acidic residues" evidence="1">
    <location>
        <begin position="58"/>
        <end position="75"/>
    </location>
</feature>
<dbReference type="AlphaFoldDB" id="A0A6J1S8F0"/>
<dbReference type="PANTHER" id="PTHR21860:SF2">
    <property type="entry name" value="GENERAL TRANSCRIPTION FACTOR 3C POLYPEPTIDE 6"/>
    <property type="match status" value="1"/>
</dbReference>
<protein>
    <submittedName>
        <fullName evidence="4 5">Uncharacterized protein LOC113205891</fullName>
    </submittedName>
</protein>
<feature type="compositionally biased region" description="Basic and acidic residues" evidence="1">
    <location>
        <begin position="9"/>
        <end position="22"/>
    </location>
</feature>
<accession>A0A6J1S8F0</accession>
<feature type="region of interest" description="Disordered" evidence="1">
    <location>
        <begin position="195"/>
        <end position="219"/>
    </location>
</feature>
<feature type="compositionally biased region" description="Low complexity" evidence="1">
    <location>
        <begin position="83"/>
        <end position="106"/>
    </location>
</feature>
<dbReference type="RefSeq" id="XP_026277463.1">
    <property type="nucleotide sequence ID" value="XM_026421678.2"/>
</dbReference>
<dbReference type="KEGG" id="foc:113205891"/>
<evidence type="ECO:0000256" key="1">
    <source>
        <dbReference type="SAM" id="MobiDB-lite"/>
    </source>
</evidence>
<dbReference type="InterPro" id="IPR042771">
    <property type="entry name" value="GTF3C6-like"/>
</dbReference>
<dbReference type="OrthoDB" id="1877767at2759"/>
<dbReference type="RefSeq" id="XP_026277462.1">
    <property type="nucleotide sequence ID" value="XM_026421677.2"/>
</dbReference>
<dbReference type="Pfam" id="PF10419">
    <property type="entry name" value="TFIIIC_sub6"/>
    <property type="match status" value="1"/>
</dbReference>
<feature type="compositionally biased region" description="Acidic residues" evidence="1">
    <location>
        <begin position="208"/>
        <end position="219"/>
    </location>
</feature>
<proteinExistence type="predicted"/>
<dbReference type="Gene3D" id="2.60.40.4370">
    <property type="match status" value="1"/>
</dbReference>
<evidence type="ECO:0000313" key="4">
    <source>
        <dbReference type="RefSeq" id="XP_026277462.1"/>
    </source>
</evidence>
<reference evidence="4 5" key="1">
    <citation type="submission" date="2025-04" db="UniProtKB">
        <authorList>
            <consortium name="RefSeq"/>
        </authorList>
    </citation>
    <scope>IDENTIFICATION</scope>
    <source>
        <tissue evidence="4 5">Whole organism</tissue>
    </source>
</reference>
<dbReference type="GO" id="GO:0000127">
    <property type="term" value="C:transcription factor TFIIIC complex"/>
    <property type="evidence" value="ECO:0007669"/>
    <property type="project" value="TreeGrafter"/>
</dbReference>
<evidence type="ECO:0000313" key="3">
    <source>
        <dbReference type="Proteomes" id="UP000504606"/>
    </source>
</evidence>
<gene>
    <name evidence="4 5 6" type="primary">LOC113205891</name>
</gene>
<dbReference type="RefSeq" id="XP_026277464.1">
    <property type="nucleotide sequence ID" value="XM_026421679.2"/>
</dbReference>
<dbReference type="GO" id="GO:0006383">
    <property type="term" value="P:transcription by RNA polymerase III"/>
    <property type="evidence" value="ECO:0007669"/>
    <property type="project" value="InterPro"/>
</dbReference>
<feature type="compositionally biased region" description="Polar residues" evidence="1">
    <location>
        <begin position="195"/>
        <end position="204"/>
    </location>
</feature>
<keyword evidence="3" id="KW-1185">Reference proteome</keyword>
<dbReference type="InterPro" id="IPR019481">
    <property type="entry name" value="TFIIIC_triple_barrel"/>
</dbReference>
<sequence>MESFNLSLDDDHVHSNPDKMEISGHVSPEPNYCEPSTSFVADSPFSLPANRLSTNDQPHNEPKDSQSTRITEKKTMGSTAHFKTPLSVPSSSKPSSKQTFSSSKVQIMGRSTPRSTKTAASPKKNPTVKIASFAKASAVDRLAPTSASSLDKPSVPSHFMSQNNPGGSKQLITQTSLPTPALNSALRSFFNYASQSEASPSTDASHSDEEDEDEDEVDENIEEEEILVYMQFDTKLDSDLLQSHTPFKIIGIDSDKPVLQLGNQVFQGNWSDTIGTAVFFEENPSASSGDPVFTKNPPSTLNYHSKTQKSLVMSRIFVKPKEQDEDGAAMVPMAIVEVPP</sequence>
<organism evidence="3 6">
    <name type="scientific">Frankliniella occidentalis</name>
    <name type="common">Western flower thrips</name>
    <name type="synonym">Euthrips occidentalis</name>
    <dbReference type="NCBI Taxonomy" id="133901"/>
    <lineage>
        <taxon>Eukaryota</taxon>
        <taxon>Metazoa</taxon>
        <taxon>Ecdysozoa</taxon>
        <taxon>Arthropoda</taxon>
        <taxon>Hexapoda</taxon>
        <taxon>Insecta</taxon>
        <taxon>Pterygota</taxon>
        <taxon>Neoptera</taxon>
        <taxon>Paraneoptera</taxon>
        <taxon>Thysanoptera</taxon>
        <taxon>Terebrantia</taxon>
        <taxon>Thripoidea</taxon>
        <taxon>Thripidae</taxon>
        <taxon>Frankliniella</taxon>
    </lineage>
</organism>
<evidence type="ECO:0000259" key="2">
    <source>
        <dbReference type="Pfam" id="PF10419"/>
    </source>
</evidence>
<dbReference type="GeneID" id="113205891"/>
<name>A0A6J1S8F0_FRAOC</name>
<feature type="region of interest" description="Disordered" evidence="1">
    <location>
        <begin position="1"/>
        <end position="173"/>
    </location>
</feature>
<evidence type="ECO:0000313" key="6">
    <source>
        <dbReference type="RefSeq" id="XP_026277464.1"/>
    </source>
</evidence>
<dbReference type="Proteomes" id="UP000504606">
    <property type="component" value="Unplaced"/>
</dbReference>
<evidence type="ECO:0000313" key="5">
    <source>
        <dbReference type="RefSeq" id="XP_026277463.1"/>
    </source>
</evidence>